<feature type="non-terminal residue" evidence="1">
    <location>
        <position position="1"/>
    </location>
</feature>
<name>A0AA38L124_TAXCH</name>
<keyword evidence="2" id="KW-1185">Reference proteome</keyword>
<proteinExistence type="predicted"/>
<dbReference type="EMBL" id="JAHRHJ020000006">
    <property type="protein sequence ID" value="KAH9312048.1"/>
    <property type="molecule type" value="Genomic_DNA"/>
</dbReference>
<evidence type="ECO:0000313" key="2">
    <source>
        <dbReference type="Proteomes" id="UP000824469"/>
    </source>
</evidence>
<dbReference type="Proteomes" id="UP000824469">
    <property type="component" value="Unassembled WGS sequence"/>
</dbReference>
<feature type="non-terminal residue" evidence="1">
    <location>
        <position position="78"/>
    </location>
</feature>
<reference evidence="1 2" key="1">
    <citation type="journal article" date="2021" name="Nat. Plants">
        <title>The Taxus genome provides insights into paclitaxel biosynthesis.</title>
        <authorList>
            <person name="Xiong X."/>
            <person name="Gou J."/>
            <person name="Liao Q."/>
            <person name="Li Y."/>
            <person name="Zhou Q."/>
            <person name="Bi G."/>
            <person name="Li C."/>
            <person name="Du R."/>
            <person name="Wang X."/>
            <person name="Sun T."/>
            <person name="Guo L."/>
            <person name="Liang H."/>
            <person name="Lu P."/>
            <person name="Wu Y."/>
            <person name="Zhang Z."/>
            <person name="Ro D.K."/>
            <person name="Shang Y."/>
            <person name="Huang S."/>
            <person name="Yan J."/>
        </authorList>
    </citation>
    <scope>NUCLEOTIDE SEQUENCE [LARGE SCALE GENOMIC DNA]</scope>
    <source>
        <strain evidence="1">Ta-2019</strain>
    </source>
</reference>
<sequence length="78" mass="9220">RILKLLGVMMLNGMKIECTGIKFWYLRKKPVEKFVNENELSDLKVLPARLHNNQCQFTPDQHWSAEPVSVTEDPNWHR</sequence>
<gene>
    <name evidence="1" type="ORF">KI387_027083</name>
</gene>
<comment type="caution">
    <text evidence="1">The sequence shown here is derived from an EMBL/GenBank/DDBJ whole genome shotgun (WGS) entry which is preliminary data.</text>
</comment>
<dbReference type="AlphaFoldDB" id="A0AA38L124"/>
<accession>A0AA38L124</accession>
<evidence type="ECO:0000313" key="1">
    <source>
        <dbReference type="EMBL" id="KAH9312048.1"/>
    </source>
</evidence>
<protein>
    <submittedName>
        <fullName evidence="1">Uncharacterized protein</fullName>
    </submittedName>
</protein>
<organism evidence="1 2">
    <name type="scientific">Taxus chinensis</name>
    <name type="common">Chinese yew</name>
    <name type="synonym">Taxus wallichiana var. chinensis</name>
    <dbReference type="NCBI Taxonomy" id="29808"/>
    <lineage>
        <taxon>Eukaryota</taxon>
        <taxon>Viridiplantae</taxon>
        <taxon>Streptophyta</taxon>
        <taxon>Embryophyta</taxon>
        <taxon>Tracheophyta</taxon>
        <taxon>Spermatophyta</taxon>
        <taxon>Pinopsida</taxon>
        <taxon>Pinidae</taxon>
        <taxon>Conifers II</taxon>
        <taxon>Cupressales</taxon>
        <taxon>Taxaceae</taxon>
        <taxon>Taxus</taxon>
    </lineage>
</organism>